<dbReference type="SMART" id="SM00364">
    <property type="entry name" value="LRR_BAC"/>
    <property type="match status" value="7"/>
</dbReference>
<organism evidence="8 9">
    <name type="scientific">Ictalurus punctatus</name>
    <name type="common">Channel catfish</name>
    <name type="synonym">Silurus punctatus</name>
    <dbReference type="NCBI Taxonomy" id="7998"/>
    <lineage>
        <taxon>Eukaryota</taxon>
        <taxon>Metazoa</taxon>
        <taxon>Chordata</taxon>
        <taxon>Craniata</taxon>
        <taxon>Vertebrata</taxon>
        <taxon>Euteleostomi</taxon>
        <taxon>Actinopterygii</taxon>
        <taxon>Neopterygii</taxon>
        <taxon>Teleostei</taxon>
        <taxon>Ostariophysi</taxon>
        <taxon>Siluriformes</taxon>
        <taxon>Ictaluridae</taxon>
        <taxon>Ictalurus</taxon>
    </lineage>
</organism>
<dbReference type="SMART" id="SM00369">
    <property type="entry name" value="LRR_TYP"/>
    <property type="match status" value="13"/>
</dbReference>
<dbReference type="InterPro" id="IPR032675">
    <property type="entry name" value="LRR_dom_sf"/>
</dbReference>
<feature type="domain" description="LRRNT" evidence="7">
    <location>
        <begin position="48"/>
        <end position="81"/>
    </location>
</feature>
<evidence type="ECO:0000313" key="9">
    <source>
        <dbReference type="RefSeq" id="XP_047016551.1"/>
    </source>
</evidence>
<evidence type="ECO:0000256" key="6">
    <source>
        <dbReference type="SAM" id="SignalP"/>
    </source>
</evidence>
<dbReference type="InterPro" id="IPR003591">
    <property type="entry name" value="Leu-rich_rpt_typical-subtyp"/>
</dbReference>
<dbReference type="PANTHER" id="PTHR45712">
    <property type="entry name" value="AGAP008170-PA"/>
    <property type="match status" value="1"/>
</dbReference>
<dbReference type="GeneID" id="108275750"/>
<dbReference type="AlphaFoldDB" id="A0A979F900"/>
<reference evidence="9" key="2">
    <citation type="submission" date="2025-08" db="UniProtKB">
        <authorList>
            <consortium name="RefSeq"/>
        </authorList>
    </citation>
    <scope>IDENTIFICATION</scope>
    <source>
        <tissue evidence="9">Blood</tissue>
    </source>
</reference>
<keyword evidence="3" id="KW-0677">Repeat</keyword>
<dbReference type="SMART" id="SM00013">
    <property type="entry name" value="LRRNT"/>
    <property type="match status" value="1"/>
</dbReference>
<dbReference type="Gene3D" id="3.80.10.10">
    <property type="entry name" value="Ribonuclease Inhibitor"/>
    <property type="match status" value="6"/>
</dbReference>
<dbReference type="PROSITE" id="PS51450">
    <property type="entry name" value="LRR"/>
    <property type="match status" value="2"/>
</dbReference>
<dbReference type="RefSeq" id="XP_047016551.1">
    <property type="nucleotide sequence ID" value="XM_047160595.2"/>
</dbReference>
<evidence type="ECO:0000259" key="7">
    <source>
        <dbReference type="SMART" id="SM00013"/>
    </source>
</evidence>
<dbReference type="InterPro" id="IPR050333">
    <property type="entry name" value="SLRP"/>
</dbReference>
<feature type="compositionally biased region" description="Acidic residues" evidence="5">
    <location>
        <begin position="521"/>
        <end position="533"/>
    </location>
</feature>
<dbReference type="InterPro" id="IPR000372">
    <property type="entry name" value="LRRNT"/>
</dbReference>
<dbReference type="SUPFAM" id="SSF52058">
    <property type="entry name" value="L domain-like"/>
    <property type="match status" value="1"/>
</dbReference>
<keyword evidence="8" id="KW-1185">Reference proteome</keyword>
<evidence type="ECO:0000256" key="3">
    <source>
        <dbReference type="ARBA" id="ARBA00022737"/>
    </source>
</evidence>
<feature type="region of interest" description="Disordered" evidence="5">
    <location>
        <begin position="510"/>
        <end position="541"/>
    </location>
</feature>
<keyword evidence="2 6" id="KW-0732">Signal</keyword>
<protein>
    <submittedName>
        <fullName evidence="9">Podocan isoform X2</fullName>
    </submittedName>
</protein>
<name>A0A979F900_ICTPU</name>
<evidence type="ECO:0000313" key="8">
    <source>
        <dbReference type="Proteomes" id="UP000221080"/>
    </source>
</evidence>
<feature type="signal peptide" evidence="6">
    <location>
        <begin position="1"/>
        <end position="20"/>
    </location>
</feature>
<sequence>MIWRRCVLCALLLCCALVFGTEPEHHQEEQHTGQKNKGRDRKGSTEAMCPDQCSCMAEEVVDCAGVNLSEFPQELPENTRQLSLQLTAAPRYLPPTLISADFAANQLTTIYPYTFGEKPGLKSVYLHNNKLSDAGLPEGMFNGSDNLEVLILSSNFLRYVPKGLPKALFRLHLKNNKLEKIPSGAFENLPHLRELYLQNNLLSNSGMENTTFSHLSRLEYLDLSNNNLSAVPLGLPRTLMLLHLEKNYITSVKVDSLSAVKDLQYLLLHHNRLRARHIHRDAFRGLKRLHTLHLHHNLLERIPLGLPRRAHTLVLLRNFINEIGRDDLSTLYTLNELNLSYNRLTSERLHRHAFRKLRVLEVLDLSGNKLSMLPLGLPKSLHVLRAKDNQIAELPEGALTGMSKLAELHLSNNQIKLGSIYQGAWQELGSLTTLDLSTNLLSHVPADLPESLEFLHLQNNRISSISATDFISTPNIKSIFLRFNRLSALSVAEDSFSHLSKLQVLDIGHGSATPRRNHGEEPEEDYTENEEEEVQPKITIN</sequence>
<dbReference type="Pfam" id="PF13855">
    <property type="entry name" value="LRR_8"/>
    <property type="match status" value="5"/>
</dbReference>
<dbReference type="Proteomes" id="UP000221080">
    <property type="component" value="Chromosome 15"/>
</dbReference>
<dbReference type="GO" id="GO:0005615">
    <property type="term" value="C:extracellular space"/>
    <property type="evidence" value="ECO:0007669"/>
    <property type="project" value="TreeGrafter"/>
</dbReference>
<evidence type="ECO:0000256" key="1">
    <source>
        <dbReference type="ARBA" id="ARBA00022614"/>
    </source>
</evidence>
<gene>
    <name evidence="9" type="primary">podn</name>
</gene>
<accession>A0A979F900</accession>
<dbReference type="PANTHER" id="PTHR45712:SF20">
    <property type="entry name" value="PODOCAN"/>
    <property type="match status" value="1"/>
</dbReference>
<dbReference type="InterPro" id="IPR001611">
    <property type="entry name" value="Leu-rich_rpt"/>
</dbReference>
<reference evidence="8" key="1">
    <citation type="journal article" date="2016" name="Nat. Commun.">
        <title>The channel catfish genome sequence provides insights into the evolution of scale formation in teleosts.</title>
        <authorList>
            <person name="Liu Z."/>
            <person name="Liu S."/>
            <person name="Yao J."/>
            <person name="Bao L."/>
            <person name="Zhang J."/>
            <person name="Li Y."/>
            <person name="Jiang C."/>
            <person name="Sun L."/>
            <person name="Wang R."/>
            <person name="Zhang Y."/>
            <person name="Zhou T."/>
            <person name="Zeng Q."/>
            <person name="Fu Q."/>
            <person name="Gao S."/>
            <person name="Li N."/>
            <person name="Koren S."/>
            <person name="Jiang Y."/>
            <person name="Zimin A."/>
            <person name="Xu P."/>
            <person name="Phillippy A.M."/>
            <person name="Geng X."/>
            <person name="Song L."/>
            <person name="Sun F."/>
            <person name="Li C."/>
            <person name="Wang X."/>
            <person name="Chen A."/>
            <person name="Jin Y."/>
            <person name="Yuan Z."/>
            <person name="Yang Y."/>
            <person name="Tan S."/>
            <person name="Peatman E."/>
            <person name="Lu J."/>
            <person name="Qin Z."/>
            <person name="Dunham R."/>
            <person name="Li Z."/>
            <person name="Sonstegard T."/>
            <person name="Feng J."/>
            <person name="Danzmann R.G."/>
            <person name="Schroeder S."/>
            <person name="Scheffler B."/>
            <person name="Duke M.V."/>
            <person name="Ballard L."/>
            <person name="Kucuktas H."/>
            <person name="Kaltenboeck L."/>
            <person name="Liu H."/>
            <person name="Armbruster J."/>
            <person name="Xie Y."/>
            <person name="Kirby M.L."/>
            <person name="Tian Y."/>
            <person name="Flanagan M.E."/>
            <person name="Mu W."/>
            <person name="Waldbieser G.C."/>
        </authorList>
    </citation>
    <scope>NUCLEOTIDE SEQUENCE [LARGE SCALE GENOMIC DNA]</scope>
    <source>
        <strain evidence="8">SDA103</strain>
    </source>
</reference>
<evidence type="ECO:0000256" key="4">
    <source>
        <dbReference type="ARBA" id="ARBA00023180"/>
    </source>
</evidence>
<evidence type="ECO:0000256" key="5">
    <source>
        <dbReference type="SAM" id="MobiDB-lite"/>
    </source>
</evidence>
<proteinExistence type="predicted"/>
<keyword evidence="1" id="KW-0433">Leucine-rich repeat</keyword>
<feature type="chain" id="PRO_5036742093" evidence="6">
    <location>
        <begin position="21"/>
        <end position="541"/>
    </location>
</feature>
<dbReference type="PRINTS" id="PR00019">
    <property type="entry name" value="LEURICHRPT"/>
</dbReference>
<evidence type="ECO:0000256" key="2">
    <source>
        <dbReference type="ARBA" id="ARBA00022729"/>
    </source>
</evidence>
<dbReference type="CTD" id="127435"/>
<keyword evidence="4" id="KW-0325">Glycoprotein</keyword>